<reference evidence="3" key="1">
    <citation type="submission" date="2015-11" db="EMBL/GenBank/DDBJ databases">
        <title>De novo transcriptome assembly of four potential Pierce s Disease insect vectors from Arizona vineyards.</title>
        <authorList>
            <person name="Tassone E.E."/>
        </authorList>
    </citation>
    <scope>NUCLEOTIDE SEQUENCE</scope>
</reference>
<evidence type="ECO:0000256" key="1">
    <source>
        <dbReference type="ARBA" id="ARBA00023157"/>
    </source>
</evidence>
<dbReference type="InterPro" id="IPR009003">
    <property type="entry name" value="Peptidase_S1_PA"/>
</dbReference>
<dbReference type="EMBL" id="GEBQ01003552">
    <property type="protein sequence ID" value="JAT36425.1"/>
    <property type="molecule type" value="Transcribed_RNA"/>
</dbReference>
<dbReference type="Pfam" id="PF00089">
    <property type="entry name" value="Trypsin"/>
    <property type="match status" value="1"/>
</dbReference>
<gene>
    <name evidence="3" type="ORF">g.50369</name>
</gene>
<name>A0A1B6MKM0_9HEMI</name>
<dbReference type="GO" id="GO:0006508">
    <property type="term" value="P:proteolysis"/>
    <property type="evidence" value="ECO:0007669"/>
    <property type="project" value="InterPro"/>
</dbReference>
<feature type="domain" description="Peptidase S1" evidence="2">
    <location>
        <begin position="1"/>
        <end position="134"/>
    </location>
</feature>
<sequence length="136" mass="15063">SWSATVKPIRLPKSNPRANTAVKVASWGYLKGRSGHTPFHLHAGKMTLLSQTDCSTRLSTIGYTWNKRLGCAFNQNKTTLCTGDFGTPFIANSRLYGMFIDIPTYTQECSSSYPYPSLVSYVAPVVPWIQSVISNH</sequence>
<dbReference type="InterPro" id="IPR001254">
    <property type="entry name" value="Trypsin_dom"/>
</dbReference>
<feature type="non-terminal residue" evidence="3">
    <location>
        <position position="1"/>
    </location>
</feature>
<keyword evidence="1" id="KW-1015">Disulfide bond</keyword>
<dbReference type="SUPFAM" id="SSF50494">
    <property type="entry name" value="Trypsin-like serine proteases"/>
    <property type="match status" value="1"/>
</dbReference>
<evidence type="ECO:0000313" key="3">
    <source>
        <dbReference type="EMBL" id="JAT36425.1"/>
    </source>
</evidence>
<accession>A0A1B6MKM0</accession>
<dbReference type="PANTHER" id="PTHR24271:SF50">
    <property type="match status" value="1"/>
</dbReference>
<dbReference type="Gene3D" id="2.40.10.10">
    <property type="entry name" value="Trypsin-like serine proteases"/>
    <property type="match status" value="1"/>
</dbReference>
<dbReference type="PANTHER" id="PTHR24271">
    <property type="entry name" value="KALLIKREIN-RELATED"/>
    <property type="match status" value="1"/>
</dbReference>
<organism evidence="3">
    <name type="scientific">Graphocephala atropunctata</name>
    <dbReference type="NCBI Taxonomy" id="36148"/>
    <lineage>
        <taxon>Eukaryota</taxon>
        <taxon>Metazoa</taxon>
        <taxon>Ecdysozoa</taxon>
        <taxon>Arthropoda</taxon>
        <taxon>Hexapoda</taxon>
        <taxon>Insecta</taxon>
        <taxon>Pterygota</taxon>
        <taxon>Neoptera</taxon>
        <taxon>Paraneoptera</taxon>
        <taxon>Hemiptera</taxon>
        <taxon>Auchenorrhyncha</taxon>
        <taxon>Membracoidea</taxon>
        <taxon>Cicadellidae</taxon>
        <taxon>Cicadellinae</taxon>
        <taxon>Cicadellini</taxon>
        <taxon>Graphocephala</taxon>
    </lineage>
</organism>
<protein>
    <recommendedName>
        <fullName evidence="2">Peptidase S1 domain-containing protein</fullName>
    </recommendedName>
</protein>
<evidence type="ECO:0000259" key="2">
    <source>
        <dbReference type="PROSITE" id="PS50240"/>
    </source>
</evidence>
<dbReference type="GO" id="GO:0004252">
    <property type="term" value="F:serine-type endopeptidase activity"/>
    <property type="evidence" value="ECO:0007669"/>
    <property type="project" value="InterPro"/>
</dbReference>
<dbReference type="InterPro" id="IPR043504">
    <property type="entry name" value="Peptidase_S1_PA_chymotrypsin"/>
</dbReference>
<proteinExistence type="predicted"/>
<dbReference type="AlphaFoldDB" id="A0A1B6MKM0"/>
<dbReference type="PROSITE" id="PS50240">
    <property type="entry name" value="TRYPSIN_DOM"/>
    <property type="match status" value="1"/>
</dbReference>